<evidence type="ECO:0000313" key="12">
    <source>
        <dbReference type="Proteomes" id="UP000648239"/>
    </source>
</evidence>
<dbReference type="GO" id="GO:0045910">
    <property type="term" value="P:negative regulation of DNA recombination"/>
    <property type="evidence" value="ECO:0007669"/>
    <property type="project" value="InterPro"/>
</dbReference>
<dbReference type="SUPFAM" id="SSF48334">
    <property type="entry name" value="DNA repair protein MutS, domain III"/>
    <property type="match status" value="1"/>
</dbReference>
<gene>
    <name evidence="7" type="primary">mutS2</name>
    <name evidence="7" type="synonym">rqcU</name>
    <name evidence="11" type="ORF">IFK94_00585</name>
</gene>
<dbReference type="InterPro" id="IPR005747">
    <property type="entry name" value="MutS2"/>
</dbReference>
<evidence type="ECO:0000256" key="2">
    <source>
        <dbReference type="ARBA" id="ARBA00022741"/>
    </source>
</evidence>
<dbReference type="Gene3D" id="3.30.1370.110">
    <property type="match status" value="1"/>
</dbReference>
<dbReference type="GO" id="GO:0043023">
    <property type="term" value="F:ribosomal large subunit binding"/>
    <property type="evidence" value="ECO:0007669"/>
    <property type="project" value="UniProtKB-UniRule"/>
</dbReference>
<keyword evidence="3 7" id="KW-0378">Hydrolase</keyword>
<dbReference type="GO" id="GO:0030983">
    <property type="term" value="F:mismatched DNA binding"/>
    <property type="evidence" value="ECO:0007669"/>
    <property type="project" value="InterPro"/>
</dbReference>
<dbReference type="InterPro" id="IPR045076">
    <property type="entry name" value="MutS"/>
</dbReference>
<keyword evidence="4 7" id="KW-0067">ATP-binding</keyword>
<accession>A0A8J7CBR8</accession>
<evidence type="ECO:0000256" key="8">
    <source>
        <dbReference type="SAM" id="Coils"/>
    </source>
</evidence>
<evidence type="ECO:0000256" key="3">
    <source>
        <dbReference type="ARBA" id="ARBA00022801"/>
    </source>
</evidence>
<evidence type="ECO:0000256" key="4">
    <source>
        <dbReference type="ARBA" id="ARBA00022840"/>
    </source>
</evidence>
<sequence>MNFTEHSQPVLDLDPDSRDALEFDALLGLISTYARTRAGADAVLTCPVLTDPVAIASAHALVHEAATHLERRGKLLSGFLPDPAPALARLEVPGERLETEELRNLALVVSAGGETGASLAGLPERDYPSLRRSGAAVPDLRPEVGPILECIAPDGTLTDDASGELRRIRQAMARNGRRLRQMLERLLSRPDTGAVMQDDFVTQRNGRFVLPIRADAPRRVQGIVHASSSSGATLFVEPLETVELNNEQVRLAEEETEEQDRILSGWSRDLAQRIEELVLVVGWIGELDGLQARAEFGRETGGVTPRVEQGGPLLLHNLRHPLLDRRLREEGGRCVPVSFALDPYDQVLVISGPNTGGKTVAIKTMGLATLMAQAGIPVPADEAVLPLYGQVRADIGDHQSIEADLSTFSAHLAAVARFLGELRTPALLLFDEIGTGTEPSEGAALAQAVLTELLVSGATCVATTHFGRLKAWAYTTSGAASAAMEFDEDSLKPTFRVEMGAAGVSAGIEIAGRLGLPQAVVEQARSLLGTDSRQTEAFLARLRRLTAETEDLRDEVSRSREALALEREDQRSQAVAERERLRRSSAKALEEALKRFRAEAREEIEAIRDRKRRDREMRHEARAESRLRRLSPEAFETDRAAAGRPLDRSELKPGVPVLVRSLGRQGRVVEVRGEQVEVRLGRVGFTVQAADLAHPEAGATAAPVKPVRTFIQQEAARRRSPEPSQAAPGVTGSELMLLGKTVDEALEAVDRFLDRSTLAGVSEVRIIHGHGTGRLKAAVRKFLDGHTLVVSHRPGGSAEGGDGATVARLGSD</sequence>
<dbReference type="PANTHER" id="PTHR48466">
    <property type="entry name" value="OS10G0509000 PROTEIN-RELATED"/>
    <property type="match status" value="1"/>
</dbReference>
<feature type="region of interest" description="Disordered" evidence="9">
    <location>
        <begin position="793"/>
        <end position="812"/>
    </location>
</feature>
<dbReference type="GO" id="GO:0140664">
    <property type="term" value="F:ATP-dependent DNA damage sensor activity"/>
    <property type="evidence" value="ECO:0007669"/>
    <property type="project" value="InterPro"/>
</dbReference>
<dbReference type="InterPro" id="IPR027417">
    <property type="entry name" value="P-loop_NTPase"/>
</dbReference>
<name>A0A8J7CBR8_9BACT</name>
<dbReference type="GO" id="GO:0072344">
    <property type="term" value="P:rescue of stalled ribosome"/>
    <property type="evidence" value="ECO:0007669"/>
    <property type="project" value="UniProtKB-UniRule"/>
</dbReference>
<dbReference type="SMART" id="SM00463">
    <property type="entry name" value="SMR"/>
    <property type="match status" value="1"/>
</dbReference>
<dbReference type="InterPro" id="IPR036063">
    <property type="entry name" value="Smr_dom_sf"/>
</dbReference>
<feature type="coiled-coil region" evidence="8">
    <location>
        <begin position="586"/>
        <end position="617"/>
    </location>
</feature>
<evidence type="ECO:0000256" key="7">
    <source>
        <dbReference type="HAMAP-Rule" id="MF_00092"/>
    </source>
</evidence>
<keyword evidence="7" id="KW-0255">Endonuclease</keyword>
<organism evidence="11 12">
    <name type="scientific">Candidatus Polarisedimenticola svalbardensis</name>
    <dbReference type="NCBI Taxonomy" id="2886004"/>
    <lineage>
        <taxon>Bacteria</taxon>
        <taxon>Pseudomonadati</taxon>
        <taxon>Acidobacteriota</taxon>
        <taxon>Candidatus Polarisedimenticolia</taxon>
        <taxon>Candidatus Polarisedimenticolales</taxon>
        <taxon>Candidatus Polarisedimenticolaceae</taxon>
        <taxon>Candidatus Polarisedimenticola</taxon>
    </lineage>
</organism>
<keyword evidence="6 7" id="KW-0238">DNA-binding</keyword>
<dbReference type="AlphaFoldDB" id="A0A8J7CBR8"/>
<dbReference type="Gene3D" id="3.40.50.300">
    <property type="entry name" value="P-loop containing nucleotide triphosphate hydrolases"/>
    <property type="match status" value="1"/>
</dbReference>
<feature type="coiled-coil region" evidence="8">
    <location>
        <begin position="535"/>
        <end position="562"/>
    </location>
</feature>
<evidence type="ECO:0000313" key="11">
    <source>
        <dbReference type="EMBL" id="MBD3866597.1"/>
    </source>
</evidence>
<dbReference type="Proteomes" id="UP000648239">
    <property type="component" value="Unassembled WGS sequence"/>
</dbReference>
<dbReference type="InterPro" id="IPR007696">
    <property type="entry name" value="DNA_mismatch_repair_MutS_core"/>
</dbReference>
<dbReference type="InterPro" id="IPR002625">
    <property type="entry name" value="Smr_dom"/>
</dbReference>
<dbReference type="HAMAP" id="MF_00092">
    <property type="entry name" value="MutS2"/>
    <property type="match status" value="1"/>
</dbReference>
<keyword evidence="5 7" id="KW-0694">RNA-binding</keyword>
<reference evidence="11 12" key="1">
    <citation type="submission" date="2020-08" db="EMBL/GenBank/DDBJ databases">
        <title>Acidobacteriota in marine sediments use diverse sulfur dissimilation pathways.</title>
        <authorList>
            <person name="Wasmund K."/>
        </authorList>
    </citation>
    <scope>NUCLEOTIDE SEQUENCE [LARGE SCALE GENOMIC DNA]</scope>
    <source>
        <strain evidence="11">MAG AM4</strain>
    </source>
</reference>
<comment type="similarity">
    <text evidence="7">Belongs to the DNA mismatch repair MutS family. MutS2 subfamily.</text>
</comment>
<dbReference type="GO" id="GO:0004519">
    <property type="term" value="F:endonuclease activity"/>
    <property type="evidence" value="ECO:0007669"/>
    <property type="project" value="UniProtKB-UniRule"/>
</dbReference>
<evidence type="ECO:0000259" key="10">
    <source>
        <dbReference type="PROSITE" id="PS50828"/>
    </source>
</evidence>
<dbReference type="GO" id="GO:0005524">
    <property type="term" value="F:ATP binding"/>
    <property type="evidence" value="ECO:0007669"/>
    <property type="project" value="UniProtKB-UniRule"/>
</dbReference>
<comment type="function">
    <text evidence="7">Endonuclease that is involved in the suppression of homologous recombination and thus may have a key role in the control of bacterial genetic diversity.</text>
</comment>
<comment type="function">
    <text evidence="7">Acts as a ribosome collision sensor, splitting the ribosome into its 2 subunits. Detects stalled/collided 70S ribosomes which it binds and splits by an ATP-hydrolysis driven conformational change. Acts upstream of the ribosome quality control system (RQC), a ribosome-associated complex that mediates the extraction of incompletely synthesized nascent chains from stalled ribosomes and their subsequent degradation. Probably generates substrates for RQC.</text>
</comment>
<dbReference type="SMART" id="SM00534">
    <property type="entry name" value="MUTSac"/>
    <property type="match status" value="1"/>
</dbReference>
<evidence type="ECO:0000256" key="6">
    <source>
        <dbReference type="ARBA" id="ARBA00023125"/>
    </source>
</evidence>
<dbReference type="SUPFAM" id="SSF52540">
    <property type="entry name" value="P-loop containing nucleoside triphosphate hydrolases"/>
    <property type="match status" value="1"/>
</dbReference>
<evidence type="ECO:0000256" key="9">
    <source>
        <dbReference type="SAM" id="MobiDB-lite"/>
    </source>
</evidence>
<keyword evidence="7" id="KW-0540">Nuclease</keyword>
<evidence type="ECO:0000256" key="5">
    <source>
        <dbReference type="ARBA" id="ARBA00022884"/>
    </source>
</evidence>
<feature type="domain" description="Smr" evidence="10">
    <location>
        <begin position="737"/>
        <end position="810"/>
    </location>
</feature>
<comment type="subunit">
    <text evidence="7">Homodimer. Binds to stalled ribosomes, contacting rRNA.</text>
</comment>
<feature type="binding site" evidence="7">
    <location>
        <begin position="352"/>
        <end position="359"/>
    </location>
    <ligand>
        <name>ATP</name>
        <dbReference type="ChEBI" id="CHEBI:30616"/>
    </ligand>
</feature>
<dbReference type="PANTHER" id="PTHR48466:SF2">
    <property type="entry name" value="OS10G0509000 PROTEIN"/>
    <property type="match status" value="1"/>
</dbReference>
<dbReference type="NCBIfam" id="TIGR01069">
    <property type="entry name" value="mutS2"/>
    <property type="match status" value="1"/>
</dbReference>
<dbReference type="PROSITE" id="PS50828">
    <property type="entry name" value="SMR"/>
    <property type="match status" value="1"/>
</dbReference>
<dbReference type="EMBL" id="JACXWD010000001">
    <property type="protein sequence ID" value="MBD3866597.1"/>
    <property type="molecule type" value="Genomic_DNA"/>
</dbReference>
<dbReference type="Pfam" id="PF00488">
    <property type="entry name" value="MutS_V"/>
    <property type="match status" value="1"/>
</dbReference>
<dbReference type="InterPro" id="IPR000432">
    <property type="entry name" value="DNA_mismatch_repair_MutS_C"/>
</dbReference>
<dbReference type="SMART" id="SM00533">
    <property type="entry name" value="MUTSd"/>
    <property type="match status" value="1"/>
</dbReference>
<proteinExistence type="inferred from homology"/>
<comment type="caution">
    <text evidence="11">The sequence shown here is derived from an EMBL/GenBank/DDBJ whole genome shotgun (WGS) entry which is preliminary data.</text>
</comment>
<evidence type="ECO:0000256" key="1">
    <source>
        <dbReference type="ARBA" id="ARBA00022730"/>
    </source>
</evidence>
<dbReference type="InterPro" id="IPR036187">
    <property type="entry name" value="DNA_mismatch_repair_MutS_sf"/>
</dbReference>
<dbReference type="PIRSF" id="PIRSF005814">
    <property type="entry name" value="MutS_YshD"/>
    <property type="match status" value="1"/>
</dbReference>
<dbReference type="Pfam" id="PF01713">
    <property type="entry name" value="Smr"/>
    <property type="match status" value="1"/>
</dbReference>
<dbReference type="GO" id="GO:0016887">
    <property type="term" value="F:ATP hydrolysis activity"/>
    <property type="evidence" value="ECO:0007669"/>
    <property type="project" value="InterPro"/>
</dbReference>
<dbReference type="EC" id="3.6.4.-" evidence="7"/>
<keyword evidence="1 7" id="KW-0699">rRNA-binding</keyword>
<dbReference type="SUPFAM" id="SSF160443">
    <property type="entry name" value="SMR domain-like"/>
    <property type="match status" value="1"/>
</dbReference>
<dbReference type="GO" id="GO:0006298">
    <property type="term" value="P:mismatch repair"/>
    <property type="evidence" value="ECO:0007669"/>
    <property type="project" value="InterPro"/>
</dbReference>
<dbReference type="GO" id="GO:0019843">
    <property type="term" value="F:rRNA binding"/>
    <property type="evidence" value="ECO:0007669"/>
    <property type="project" value="UniProtKB-UniRule"/>
</dbReference>
<keyword evidence="8" id="KW-0175">Coiled coil</keyword>
<protein>
    <recommendedName>
        <fullName evidence="7">Endonuclease MutS2</fullName>
        <ecNumber evidence="7">3.1.-.-</ecNumber>
    </recommendedName>
    <alternativeName>
        <fullName evidence="7">Ribosome-associated protein quality control-upstream factor</fullName>
        <shortName evidence="7">RQC-upstream factor</shortName>
        <shortName evidence="7">RqcU</shortName>
        <ecNumber evidence="7">3.6.4.-</ecNumber>
    </alternativeName>
</protein>
<keyword evidence="2 7" id="KW-0547">Nucleotide-binding</keyword>
<dbReference type="EC" id="3.1.-.-" evidence="7"/>